<evidence type="ECO:0000313" key="3">
    <source>
        <dbReference type="Proteomes" id="UP000252517"/>
    </source>
</evidence>
<feature type="signal peptide" evidence="1">
    <location>
        <begin position="1"/>
        <end position="27"/>
    </location>
</feature>
<proteinExistence type="predicted"/>
<feature type="chain" id="PRO_5016562188" description="Pentapeptide MXKDX repeat protein" evidence="1">
    <location>
        <begin position="28"/>
        <end position="92"/>
    </location>
</feature>
<protein>
    <recommendedName>
        <fullName evidence="4">Pentapeptide MXKDX repeat protein</fullName>
    </recommendedName>
</protein>
<evidence type="ECO:0000256" key="1">
    <source>
        <dbReference type="SAM" id="SignalP"/>
    </source>
</evidence>
<name>A0A367WGM3_9PROT</name>
<keyword evidence="1" id="KW-0732">Signal</keyword>
<reference evidence="2 3" key="1">
    <citation type="submission" date="2014-07" db="EMBL/GenBank/DDBJ databases">
        <title>Draft genome sequence of Thalassospira profundimaris S25-3-2.</title>
        <authorList>
            <person name="Lai Q."/>
            <person name="Shao Z."/>
        </authorList>
    </citation>
    <scope>NUCLEOTIDE SEQUENCE [LARGE SCALE GENOMIC DNA]</scope>
    <source>
        <strain evidence="2 3">S25-3-2</strain>
    </source>
</reference>
<dbReference type="Proteomes" id="UP000252517">
    <property type="component" value="Unassembled WGS sequence"/>
</dbReference>
<accession>A0A367WGM3</accession>
<dbReference type="STRING" id="502049.TH15_05730"/>
<evidence type="ECO:0000313" key="2">
    <source>
        <dbReference type="EMBL" id="RCK40547.1"/>
    </source>
</evidence>
<dbReference type="EMBL" id="JPWH01000041">
    <property type="protein sequence ID" value="RCK40547.1"/>
    <property type="molecule type" value="Genomic_DNA"/>
</dbReference>
<comment type="caution">
    <text evidence="2">The sequence shown here is derived from an EMBL/GenBank/DDBJ whole genome shotgun (WGS) entry which is preliminary data.</text>
</comment>
<dbReference type="AlphaFoldDB" id="A0A367WGM3"/>
<organism evidence="2 3">
    <name type="scientific">Thalassospira profundimaris</name>
    <dbReference type="NCBI Taxonomy" id="502049"/>
    <lineage>
        <taxon>Bacteria</taxon>
        <taxon>Pseudomonadati</taxon>
        <taxon>Pseudomonadota</taxon>
        <taxon>Alphaproteobacteria</taxon>
        <taxon>Rhodospirillales</taxon>
        <taxon>Thalassospiraceae</taxon>
        <taxon>Thalassospira</taxon>
    </lineage>
</organism>
<gene>
    <name evidence="2" type="ORF">TH25_24640</name>
</gene>
<sequence>MLEMRKSIKLTAFATMMVAGLATTALYAQEAQTPDKQSPMMEHDGNSGMGDMQGMMGMMGMMKMMSQMGPMMEQCTEMMAAMTDHMPKSSDK</sequence>
<evidence type="ECO:0008006" key="4">
    <source>
        <dbReference type="Google" id="ProtNLM"/>
    </source>
</evidence>